<feature type="region of interest" description="Disordered" evidence="3">
    <location>
        <begin position="805"/>
        <end position="842"/>
    </location>
</feature>
<feature type="region of interest" description="Disordered" evidence="3">
    <location>
        <begin position="287"/>
        <end position="323"/>
    </location>
</feature>
<feature type="region of interest" description="Disordered" evidence="3">
    <location>
        <begin position="377"/>
        <end position="396"/>
    </location>
</feature>
<feature type="compositionally biased region" description="Polar residues" evidence="3">
    <location>
        <begin position="296"/>
        <end position="315"/>
    </location>
</feature>
<name>A0A8J6ZXU7_DESMC</name>
<feature type="compositionally biased region" description="Low complexity" evidence="3">
    <location>
        <begin position="805"/>
        <end position="833"/>
    </location>
</feature>
<protein>
    <recommendedName>
        <fullName evidence="6">Calcium-binding protein</fullName>
    </recommendedName>
</protein>
<sequence length="1375" mass="141542">MAIIIGTSGNDTLQGGFDYYDYNDTLTGGGGNDIIFFDGGSNYINTITDFGGVGKGTNPTAAVIAEVDTLSFQLYSAFTAQNLLLTQNGTSLSIGFQGFGQYKFILENFALENLDNLTKSTGATVDLGNILFYGQTTITDSFDVFNANSTQSTVFRKNTVTFLNDLSNNVSGFDNSNDVINGQGGDDIIEGLSGNDILRGGAGNNTLNGGVGDDSLYADSPSSNNVFNGGDGNDFLSISGGDYYNSYAPGYDDRSLGNNTLNGGAGDDTLSASGSLGDNLLDGSDGNDSLSISGSVTGEQYTASDSGSDGDNTLNGGAGDDTLSASGSSGDNLIFGGDGNDFLDISGFVNQYYDSYFDSRSSGNNLLSGGDGNDTLTASGATGNNTLNGGNGDDSLIGGGGKDSLTGGGGKDIFVYKGLSNYTINTGTHTIADFGGVGKGTNPTAAVIAEVDTLIFQDDSNFTADNLLLTQNGTSLEISFQGYGDTRFILENFALENLDNLTKSTGATVDLGNILFYGQTTITDSFDVFDANSTRSTVFRRNTVTFLNDLDNNVTGFDNSNDVINGQGGDDIIEGLSGNDILRGGDGNNILNGGDGNDTLDGGTGNNTLNGGNGNDFLNLYSPSTLVTQTVDGSAGNDSLSVSYSSATTGITSTFDATNNIGAISTTQGTTVLSYKNIEQLNIIGTDYDDYIVGSNGNDTLTSGNDSNDTIDGGAGEDFLDISRSTGDNLVNGGDGNDYLLGSSNSYYDESGTFVSRLVSGNNTLNGGVGNDILTLFYSTGNNLLDGGDGDDSLTVSLASGDNTLTGGNGDDSLTGGNGDDSLTGGSGDDTLTGGNGNDRLTGGGGQDKFVYGYYYTDDTPTHTIADFGGVGKGTNPTAAVIAEVDTLIFQDDSRFTAKNLLLTQNGTSLSISFQGYGNTRFILENFALENLNNLSKSTGASVDLGNILFYGQTSTTDSFDVFDANSTQSTVFRTNTVTFLNDLDNNVTGFDNSNDVINGQGGDDIIDGLSGNDLLRGGAGNNTLNGGDGDDTLDGGTGNNTLNGGNGNDSLNFYSLSTLVTQTVDGSAGNDTLFVSYRNATTGITSTFDATNNIGAISTTQGTTVLSYKNIEQLNIIGTDYDDYIVGSNGNDRLNSGNGGNDTIDGGVGEDFLHIISSTGDNLVNGGDGNDNLGASSNYYYYNELGERVDVVVSGNNTLNGGVGNDALYINSSTGDNLLDGGDGNDFLDASLASGDNTLNGGNGNDTLVDGNGNDTLYGGVGNDTFYGGVGTNTFVFNSFNEGLDTIDYFNPTNELIQVSATGFGGGLSIGVLSTSQFTIGTSATTSTERFIYNSTTGALFFDQDGSAGAFTQVQFARLSTGLSSLTNNNFVVV</sequence>
<dbReference type="Pfam" id="PF00353">
    <property type="entry name" value="HemolysinCabind"/>
    <property type="match status" value="21"/>
</dbReference>
<dbReference type="GO" id="GO:0005509">
    <property type="term" value="F:calcium ion binding"/>
    <property type="evidence" value="ECO:0007669"/>
    <property type="project" value="InterPro"/>
</dbReference>
<comment type="caution">
    <text evidence="4">The sequence shown here is derived from an EMBL/GenBank/DDBJ whole genome shotgun (WGS) entry which is preliminary data.</text>
</comment>
<dbReference type="PROSITE" id="PS00330">
    <property type="entry name" value="HEMOLYSIN_CALCIUM"/>
    <property type="match status" value="5"/>
</dbReference>
<dbReference type="InterPro" id="IPR018511">
    <property type="entry name" value="Hemolysin-typ_Ca-bd_CS"/>
</dbReference>
<evidence type="ECO:0008006" key="6">
    <source>
        <dbReference type="Google" id="ProtNLM"/>
    </source>
</evidence>
<evidence type="ECO:0000313" key="5">
    <source>
        <dbReference type="Proteomes" id="UP000622533"/>
    </source>
</evidence>
<dbReference type="InterPro" id="IPR011049">
    <property type="entry name" value="Serralysin-like_metalloprot_C"/>
</dbReference>
<keyword evidence="2" id="KW-0964">Secreted</keyword>
<dbReference type="InterPro" id="IPR050557">
    <property type="entry name" value="RTX_toxin/Mannuronan_C5-epim"/>
</dbReference>
<dbReference type="InterPro" id="IPR001343">
    <property type="entry name" value="Hemolysn_Ca-bd"/>
</dbReference>
<dbReference type="PANTHER" id="PTHR38340">
    <property type="entry name" value="S-LAYER PROTEIN"/>
    <property type="match status" value="1"/>
</dbReference>
<dbReference type="PANTHER" id="PTHR38340:SF1">
    <property type="entry name" value="S-LAYER PROTEIN"/>
    <property type="match status" value="1"/>
</dbReference>
<accession>A0A8J6ZXU7</accession>
<feature type="compositionally biased region" description="Low complexity" evidence="3">
    <location>
        <begin position="377"/>
        <end position="388"/>
    </location>
</feature>
<comment type="subcellular location">
    <subcellularLocation>
        <location evidence="1">Secreted</location>
    </subcellularLocation>
</comment>
<feature type="region of interest" description="Disordered" evidence="3">
    <location>
        <begin position="1021"/>
        <end position="1045"/>
    </location>
</feature>
<dbReference type="GO" id="GO:0005576">
    <property type="term" value="C:extracellular region"/>
    <property type="evidence" value="ECO:0007669"/>
    <property type="project" value="UniProtKB-SubCell"/>
</dbReference>
<evidence type="ECO:0000256" key="1">
    <source>
        <dbReference type="ARBA" id="ARBA00004613"/>
    </source>
</evidence>
<dbReference type="Gene3D" id="2.150.10.10">
    <property type="entry name" value="Serralysin-like metalloprotease, C-terminal"/>
    <property type="match status" value="9"/>
</dbReference>
<reference evidence="4" key="1">
    <citation type="submission" date="2020-10" db="EMBL/GenBank/DDBJ databases">
        <authorList>
            <person name="Castelo-Branco R."/>
            <person name="Eusebio N."/>
            <person name="Adriana R."/>
            <person name="Vieira A."/>
            <person name="Brugerolle De Fraissinette N."/>
            <person name="Rezende De Castro R."/>
            <person name="Schneider M.P."/>
            <person name="Vasconcelos V."/>
            <person name="Leao P.N."/>
        </authorList>
    </citation>
    <scope>NUCLEOTIDE SEQUENCE</scope>
    <source>
        <strain evidence="4">LEGE 12446</strain>
    </source>
</reference>
<organism evidence="4 5">
    <name type="scientific">Desmonostoc muscorum LEGE 12446</name>
    <dbReference type="NCBI Taxonomy" id="1828758"/>
    <lineage>
        <taxon>Bacteria</taxon>
        <taxon>Bacillati</taxon>
        <taxon>Cyanobacteriota</taxon>
        <taxon>Cyanophyceae</taxon>
        <taxon>Nostocales</taxon>
        <taxon>Nostocaceae</taxon>
        <taxon>Desmonostoc</taxon>
    </lineage>
</organism>
<dbReference type="PRINTS" id="PR00313">
    <property type="entry name" value="CABNDNGRPT"/>
</dbReference>
<evidence type="ECO:0000256" key="2">
    <source>
        <dbReference type="ARBA" id="ARBA00022525"/>
    </source>
</evidence>
<dbReference type="Proteomes" id="UP000622533">
    <property type="component" value="Unassembled WGS sequence"/>
</dbReference>
<dbReference type="EMBL" id="JADEXS010000055">
    <property type="protein sequence ID" value="MBE9022046.1"/>
    <property type="molecule type" value="Genomic_DNA"/>
</dbReference>
<proteinExistence type="predicted"/>
<evidence type="ECO:0000313" key="4">
    <source>
        <dbReference type="EMBL" id="MBE9022046.1"/>
    </source>
</evidence>
<keyword evidence="5" id="KW-1185">Reference proteome</keyword>
<evidence type="ECO:0000256" key="3">
    <source>
        <dbReference type="SAM" id="MobiDB-lite"/>
    </source>
</evidence>
<dbReference type="SUPFAM" id="SSF51120">
    <property type="entry name" value="beta-Roll"/>
    <property type="match status" value="9"/>
</dbReference>
<dbReference type="RefSeq" id="WP_193914488.1">
    <property type="nucleotide sequence ID" value="NZ_JADEXS020000001.1"/>
</dbReference>
<gene>
    <name evidence="4" type="ORF">IQ276_06250</name>
</gene>